<dbReference type="GO" id="GO:0005886">
    <property type="term" value="C:plasma membrane"/>
    <property type="evidence" value="ECO:0007669"/>
    <property type="project" value="TreeGrafter"/>
</dbReference>
<dbReference type="PANTHER" id="PTHR11819:SF195">
    <property type="entry name" value="SODIUM_GLUCOSE COTRANSPORTER 4"/>
    <property type="match status" value="1"/>
</dbReference>
<dbReference type="NCBIfam" id="TIGR00813">
    <property type="entry name" value="sss"/>
    <property type="match status" value="1"/>
</dbReference>
<comment type="subcellular location">
    <subcellularLocation>
        <location evidence="1">Membrane</location>
        <topology evidence="1">Multi-pass membrane protein</topology>
    </subcellularLocation>
</comment>
<evidence type="ECO:0000256" key="2">
    <source>
        <dbReference type="ARBA" id="ARBA00006434"/>
    </source>
</evidence>
<dbReference type="Proteomes" id="UP000242188">
    <property type="component" value="Unassembled WGS sequence"/>
</dbReference>
<gene>
    <name evidence="8" type="ORF">KP79_PYT04397</name>
</gene>
<dbReference type="InterPro" id="IPR018212">
    <property type="entry name" value="Na/solute_symporter_CS"/>
</dbReference>
<feature type="transmembrane region" description="Helical" evidence="7">
    <location>
        <begin position="163"/>
        <end position="189"/>
    </location>
</feature>
<dbReference type="Gene3D" id="1.20.1730.10">
    <property type="entry name" value="Sodium/glucose cotransporter"/>
    <property type="match status" value="1"/>
</dbReference>
<feature type="transmembrane region" description="Helical" evidence="7">
    <location>
        <begin position="328"/>
        <end position="349"/>
    </location>
</feature>
<dbReference type="Pfam" id="PF00474">
    <property type="entry name" value="SSF"/>
    <property type="match status" value="1"/>
</dbReference>
<organism evidence="8 9">
    <name type="scientific">Mizuhopecten yessoensis</name>
    <name type="common">Japanese scallop</name>
    <name type="synonym">Patinopecten yessoensis</name>
    <dbReference type="NCBI Taxonomy" id="6573"/>
    <lineage>
        <taxon>Eukaryota</taxon>
        <taxon>Metazoa</taxon>
        <taxon>Spiralia</taxon>
        <taxon>Lophotrochozoa</taxon>
        <taxon>Mollusca</taxon>
        <taxon>Bivalvia</taxon>
        <taxon>Autobranchia</taxon>
        <taxon>Pteriomorphia</taxon>
        <taxon>Pectinida</taxon>
        <taxon>Pectinoidea</taxon>
        <taxon>Pectinidae</taxon>
        <taxon>Mizuhopecten</taxon>
    </lineage>
</organism>
<keyword evidence="3 7" id="KW-0812">Transmembrane</keyword>
<evidence type="ECO:0000256" key="7">
    <source>
        <dbReference type="SAM" id="Phobius"/>
    </source>
</evidence>
<feature type="transmembrane region" description="Helical" evidence="7">
    <location>
        <begin position="500"/>
        <end position="521"/>
    </location>
</feature>
<dbReference type="PANTHER" id="PTHR11819">
    <property type="entry name" value="SOLUTE CARRIER FAMILY 5"/>
    <property type="match status" value="1"/>
</dbReference>
<feature type="transmembrane region" description="Helical" evidence="7">
    <location>
        <begin position="541"/>
        <end position="561"/>
    </location>
</feature>
<evidence type="ECO:0000313" key="9">
    <source>
        <dbReference type="Proteomes" id="UP000242188"/>
    </source>
</evidence>
<dbReference type="InterPro" id="IPR001734">
    <property type="entry name" value="Na/solute_symporter"/>
</dbReference>
<feature type="transmembrane region" description="Helical" evidence="7">
    <location>
        <begin position="653"/>
        <end position="676"/>
    </location>
</feature>
<feature type="transmembrane region" description="Helical" evidence="7">
    <location>
        <begin position="468"/>
        <end position="488"/>
    </location>
</feature>
<dbReference type="GO" id="GO:0005412">
    <property type="term" value="F:D-glucose:sodium symporter activity"/>
    <property type="evidence" value="ECO:0007669"/>
    <property type="project" value="TreeGrafter"/>
</dbReference>
<dbReference type="AlphaFoldDB" id="A0A210R122"/>
<feature type="transmembrane region" description="Helical" evidence="7">
    <location>
        <begin position="120"/>
        <end position="143"/>
    </location>
</feature>
<dbReference type="EMBL" id="NEDP02000942">
    <property type="protein sequence ID" value="OWF54674.1"/>
    <property type="molecule type" value="Genomic_DNA"/>
</dbReference>
<name>A0A210R122_MIZYE</name>
<comment type="caution">
    <text evidence="8">The sequence shown here is derived from an EMBL/GenBank/DDBJ whole genome shotgun (WGS) entry which is preliminary data.</text>
</comment>
<reference evidence="8 9" key="1">
    <citation type="journal article" date="2017" name="Nat. Ecol. Evol.">
        <title>Scallop genome provides insights into evolution of bilaterian karyotype and development.</title>
        <authorList>
            <person name="Wang S."/>
            <person name="Zhang J."/>
            <person name="Jiao W."/>
            <person name="Li J."/>
            <person name="Xun X."/>
            <person name="Sun Y."/>
            <person name="Guo X."/>
            <person name="Huan P."/>
            <person name="Dong B."/>
            <person name="Zhang L."/>
            <person name="Hu X."/>
            <person name="Sun X."/>
            <person name="Wang J."/>
            <person name="Zhao C."/>
            <person name="Wang Y."/>
            <person name="Wang D."/>
            <person name="Huang X."/>
            <person name="Wang R."/>
            <person name="Lv J."/>
            <person name="Li Y."/>
            <person name="Zhang Z."/>
            <person name="Liu B."/>
            <person name="Lu W."/>
            <person name="Hui Y."/>
            <person name="Liang J."/>
            <person name="Zhou Z."/>
            <person name="Hou R."/>
            <person name="Li X."/>
            <person name="Liu Y."/>
            <person name="Li H."/>
            <person name="Ning X."/>
            <person name="Lin Y."/>
            <person name="Zhao L."/>
            <person name="Xing Q."/>
            <person name="Dou J."/>
            <person name="Li Y."/>
            <person name="Mao J."/>
            <person name="Guo H."/>
            <person name="Dou H."/>
            <person name="Li T."/>
            <person name="Mu C."/>
            <person name="Jiang W."/>
            <person name="Fu Q."/>
            <person name="Fu X."/>
            <person name="Miao Y."/>
            <person name="Liu J."/>
            <person name="Yu Q."/>
            <person name="Li R."/>
            <person name="Liao H."/>
            <person name="Li X."/>
            <person name="Kong Y."/>
            <person name="Jiang Z."/>
            <person name="Chourrout D."/>
            <person name="Li R."/>
            <person name="Bao Z."/>
        </authorList>
    </citation>
    <scope>NUCLEOTIDE SEQUENCE [LARGE SCALE GENOMIC DNA]</scope>
    <source>
        <strain evidence="8 9">PY_sf001</strain>
    </source>
</reference>
<protein>
    <submittedName>
        <fullName evidence="8">Sodium/glucose cotransporter 4</fullName>
    </submittedName>
</protein>
<dbReference type="OrthoDB" id="6132759at2759"/>
<comment type="similarity">
    <text evidence="2 6">Belongs to the sodium:solute symporter (SSF) (TC 2.A.21) family.</text>
</comment>
<evidence type="ECO:0000256" key="1">
    <source>
        <dbReference type="ARBA" id="ARBA00004141"/>
    </source>
</evidence>
<keyword evidence="5 7" id="KW-0472">Membrane</keyword>
<keyword evidence="9" id="KW-1185">Reference proteome</keyword>
<accession>A0A210R122</accession>
<dbReference type="PROSITE" id="PS50283">
    <property type="entry name" value="NA_SOLUT_SYMP_3"/>
    <property type="match status" value="1"/>
</dbReference>
<keyword evidence="4 7" id="KW-1133">Transmembrane helix</keyword>
<evidence type="ECO:0000256" key="6">
    <source>
        <dbReference type="RuleBase" id="RU362091"/>
    </source>
</evidence>
<feature type="transmembrane region" description="Helical" evidence="7">
    <location>
        <begin position="396"/>
        <end position="416"/>
    </location>
</feature>
<feature type="transmembrane region" description="Helical" evidence="7">
    <location>
        <begin position="437"/>
        <end position="456"/>
    </location>
</feature>
<feature type="transmembrane region" description="Helical" evidence="7">
    <location>
        <begin position="226"/>
        <end position="243"/>
    </location>
</feature>
<evidence type="ECO:0000313" key="8">
    <source>
        <dbReference type="EMBL" id="OWF54674.1"/>
    </source>
</evidence>
<dbReference type="PROSITE" id="PS00457">
    <property type="entry name" value="NA_SOLUT_SYMP_2"/>
    <property type="match status" value="1"/>
</dbReference>
<evidence type="ECO:0000256" key="3">
    <source>
        <dbReference type="ARBA" id="ARBA00022692"/>
    </source>
</evidence>
<feature type="transmembrane region" description="Helical" evidence="7">
    <location>
        <begin position="52"/>
        <end position="69"/>
    </location>
</feature>
<dbReference type="InterPro" id="IPR038377">
    <property type="entry name" value="Na/Glc_symporter_sf"/>
</dbReference>
<feature type="transmembrane region" description="Helical" evidence="7">
    <location>
        <begin position="195"/>
        <end position="214"/>
    </location>
</feature>
<evidence type="ECO:0000256" key="5">
    <source>
        <dbReference type="ARBA" id="ARBA00023136"/>
    </source>
</evidence>
<proteinExistence type="inferred from homology"/>
<sequence>MKTMDNIYIDNQDLKGSFVLLRYEIDVVNYAYDLAPKTKQGECEELLPGGEVYALVCCKCIIHIGIIVLKNLNPKRTKEYMFNAAEMLNVGASLFSSNIGSEHFVGLAGAGASSGIALVLYEWFVIFLILLCGWLFLPVYISAGVYTLPEYIERRHGGRKLRVYLSCIALVLYVVSKLAVSIFAGSMFIQMTLGWDMYLSIIVLLVITAIYTILGGLTAVMYTDTFQTVVMILGSLSIVIIGFDKVGGLNALETKYMAAIPKIRNNATTCGIPKPDAFRVFLDPVDGDYPWPALVLQSSIGSLWYWCCDQVIVQRSLGAKNLSHAKGGSILAGYLKTLPLFLIVFPGMISRVLFPDEVGCVDPDECSRICDNPVGCSNIAYPKLVLELLPVGLRGLLMAVMVSAIMSSLTSIFNSSSTVFTMDIWRRVRAQASQRELLIVGRLFVVVLCVISILWIPLVKSSQGGKLFQYMTAIEAYLGSPIGILFLLSMFWKKTTENGAFWGLVLGHVCGLIRLVLEFVYPQPNCGEEETRPAFLTINYLYFGIFILFITAVATILISIFTNKRTDDELLGVTWWTKYKADTGLQNQDVELKVSGPLQDTLAQQVEAENDQSVPDSASWFKRLFLTVCGSSEEQTTEIDIDQRRKFVQQTKWAKSILNINAAILVMVVCFLSGYFN</sequence>
<evidence type="ECO:0000256" key="4">
    <source>
        <dbReference type="ARBA" id="ARBA00022989"/>
    </source>
</evidence>